<keyword evidence="3" id="KW-0460">Magnesium</keyword>
<feature type="transmembrane region" description="Helical" evidence="4">
    <location>
        <begin position="111"/>
        <end position="135"/>
    </location>
</feature>
<dbReference type="SUPFAM" id="SSF81665">
    <property type="entry name" value="Calcium ATPase, transmembrane domain M"/>
    <property type="match status" value="1"/>
</dbReference>
<keyword evidence="2" id="KW-0479">Metal-binding</keyword>
<feature type="non-terminal residue" evidence="6">
    <location>
        <position position="1"/>
    </location>
</feature>
<comment type="caution">
    <text evidence="6">The sequence shown here is derived from an EMBL/GenBank/DDBJ whole genome shotgun (WGS) entry which is preliminary data.</text>
</comment>
<dbReference type="OrthoDB" id="377733at2759"/>
<dbReference type="Pfam" id="PF16212">
    <property type="entry name" value="PhoLip_ATPase_C"/>
    <property type="match status" value="1"/>
</dbReference>
<feature type="transmembrane region" description="Helical" evidence="4">
    <location>
        <begin position="228"/>
        <end position="250"/>
    </location>
</feature>
<evidence type="ECO:0000256" key="4">
    <source>
        <dbReference type="SAM" id="Phobius"/>
    </source>
</evidence>
<dbReference type="GO" id="GO:0005886">
    <property type="term" value="C:plasma membrane"/>
    <property type="evidence" value="ECO:0007669"/>
    <property type="project" value="TreeGrafter"/>
</dbReference>
<dbReference type="GO" id="GO:0005802">
    <property type="term" value="C:trans-Golgi network"/>
    <property type="evidence" value="ECO:0007669"/>
    <property type="project" value="TreeGrafter"/>
</dbReference>
<dbReference type="PANTHER" id="PTHR24092:SF78">
    <property type="entry name" value="PHOSPHOLIPID-TRANSPORTING ATPASE IK"/>
    <property type="match status" value="1"/>
</dbReference>
<dbReference type="GO" id="GO:0007030">
    <property type="term" value="P:Golgi organization"/>
    <property type="evidence" value="ECO:0007669"/>
    <property type="project" value="TreeGrafter"/>
</dbReference>
<proteinExistence type="predicted"/>
<evidence type="ECO:0000259" key="5">
    <source>
        <dbReference type="Pfam" id="PF16212"/>
    </source>
</evidence>
<keyword evidence="4" id="KW-0472">Membrane</keyword>
<keyword evidence="4" id="KW-0812">Transmembrane</keyword>
<dbReference type="GO" id="GO:0046872">
    <property type="term" value="F:metal ion binding"/>
    <property type="evidence" value="ECO:0007669"/>
    <property type="project" value="UniProtKB-KW"/>
</dbReference>
<name>V8NC73_OPHHA</name>
<gene>
    <name evidence="6" type="primary">ATP8B3</name>
    <name evidence="6" type="ORF">L345_15102</name>
</gene>
<accession>V8NC73</accession>
<dbReference type="InterPro" id="IPR023298">
    <property type="entry name" value="ATPase_P-typ_TM_dom_sf"/>
</dbReference>
<feature type="domain" description="P-type ATPase C-terminal" evidence="5">
    <location>
        <begin position="4"/>
        <end position="255"/>
    </location>
</feature>
<evidence type="ECO:0000256" key="1">
    <source>
        <dbReference type="ARBA" id="ARBA00004141"/>
    </source>
</evidence>
<keyword evidence="7" id="KW-1185">Reference proteome</keyword>
<dbReference type="InterPro" id="IPR032630">
    <property type="entry name" value="P_typ_ATPase_c"/>
</dbReference>
<keyword evidence="4" id="KW-1133">Transmembrane helix</keyword>
<sequence length="352" mass="40407">MQAVQCSDYALAQFCYLQRLLFVHGKWSYLRICKFLRYFFFKTFAGMMVQIWFAFYTGFTAQPLLEGWFLALYNVIYTSFPVLCLGLFEQDVNAKKSLQFPELYKAGQKDLFFNFGIFFVSFIHGSFVSLVNFYVTMWAMGDRSGIRVTGDYQSFGMIVATSAILTVMAEIMLEMKFWTVFSSLAILISLLLYCLFTYITQNFLAYRTSPQMFPFPEATRNALTDPTAVLVMLLCVVVNIIPSLAVRFLYNTISPPTMSEMFQVREIQKKQSMVELTSHNSRNSLLRRSSYAFSHKEGYAHLIAKGASLRSKRIPVRRQLNGFYSPGKDNLLPTEINTAPKEASAEQKVQII</sequence>
<feature type="transmembrane region" description="Helical" evidence="4">
    <location>
        <begin position="155"/>
        <end position="173"/>
    </location>
</feature>
<dbReference type="Proteomes" id="UP000018936">
    <property type="component" value="Unassembled WGS sequence"/>
</dbReference>
<comment type="subcellular location">
    <subcellularLocation>
        <location evidence="1">Membrane</location>
        <topology evidence="1">Multi-pass membrane protein</topology>
    </subcellularLocation>
</comment>
<feature type="transmembrane region" description="Helical" evidence="4">
    <location>
        <begin position="35"/>
        <end position="55"/>
    </location>
</feature>
<dbReference type="GO" id="GO:0045332">
    <property type="term" value="P:phospholipid translocation"/>
    <property type="evidence" value="ECO:0007669"/>
    <property type="project" value="TreeGrafter"/>
</dbReference>
<evidence type="ECO:0000256" key="2">
    <source>
        <dbReference type="ARBA" id="ARBA00022723"/>
    </source>
</evidence>
<evidence type="ECO:0000256" key="3">
    <source>
        <dbReference type="ARBA" id="ARBA00022842"/>
    </source>
</evidence>
<protein>
    <submittedName>
        <fullName evidence="6">Putative phospholipid-transporting ATPase IK</fullName>
    </submittedName>
</protein>
<dbReference type="AlphaFoldDB" id="V8NC73"/>
<dbReference type="EMBL" id="AZIM01005809">
    <property type="protein sequence ID" value="ETE59167.1"/>
    <property type="molecule type" value="Genomic_DNA"/>
</dbReference>
<evidence type="ECO:0000313" key="6">
    <source>
        <dbReference type="EMBL" id="ETE59167.1"/>
    </source>
</evidence>
<organism evidence="6 7">
    <name type="scientific">Ophiophagus hannah</name>
    <name type="common">King cobra</name>
    <name type="synonym">Naja hannah</name>
    <dbReference type="NCBI Taxonomy" id="8665"/>
    <lineage>
        <taxon>Eukaryota</taxon>
        <taxon>Metazoa</taxon>
        <taxon>Chordata</taxon>
        <taxon>Craniata</taxon>
        <taxon>Vertebrata</taxon>
        <taxon>Euteleostomi</taxon>
        <taxon>Lepidosauria</taxon>
        <taxon>Squamata</taxon>
        <taxon>Bifurcata</taxon>
        <taxon>Unidentata</taxon>
        <taxon>Episquamata</taxon>
        <taxon>Toxicofera</taxon>
        <taxon>Serpentes</taxon>
        <taxon>Colubroidea</taxon>
        <taxon>Elapidae</taxon>
        <taxon>Elapinae</taxon>
        <taxon>Ophiophagus</taxon>
    </lineage>
</organism>
<reference evidence="6 7" key="1">
    <citation type="journal article" date="2013" name="Proc. Natl. Acad. Sci. U.S.A.">
        <title>The king cobra genome reveals dynamic gene evolution and adaptation in the snake venom system.</title>
        <authorList>
            <person name="Vonk F.J."/>
            <person name="Casewell N.R."/>
            <person name="Henkel C.V."/>
            <person name="Heimberg A.M."/>
            <person name="Jansen H.J."/>
            <person name="McCleary R.J."/>
            <person name="Kerkkamp H.M."/>
            <person name="Vos R.A."/>
            <person name="Guerreiro I."/>
            <person name="Calvete J.J."/>
            <person name="Wuster W."/>
            <person name="Woods A.E."/>
            <person name="Logan J.M."/>
            <person name="Harrison R.A."/>
            <person name="Castoe T.A."/>
            <person name="de Koning A.P."/>
            <person name="Pollock D.D."/>
            <person name="Yandell M."/>
            <person name="Calderon D."/>
            <person name="Renjifo C."/>
            <person name="Currier R.B."/>
            <person name="Salgado D."/>
            <person name="Pla D."/>
            <person name="Sanz L."/>
            <person name="Hyder A.S."/>
            <person name="Ribeiro J.M."/>
            <person name="Arntzen J.W."/>
            <person name="van den Thillart G.E."/>
            <person name="Boetzer M."/>
            <person name="Pirovano W."/>
            <person name="Dirks R.P."/>
            <person name="Spaink H.P."/>
            <person name="Duboule D."/>
            <person name="McGlinn E."/>
            <person name="Kini R.M."/>
            <person name="Richardson M.K."/>
        </authorList>
    </citation>
    <scope>NUCLEOTIDE SEQUENCE</scope>
    <source>
        <tissue evidence="6">Blood</tissue>
    </source>
</reference>
<evidence type="ECO:0000313" key="7">
    <source>
        <dbReference type="Proteomes" id="UP000018936"/>
    </source>
</evidence>
<dbReference type="GO" id="GO:0140326">
    <property type="term" value="F:ATPase-coupled intramembrane lipid transporter activity"/>
    <property type="evidence" value="ECO:0007669"/>
    <property type="project" value="TreeGrafter"/>
</dbReference>
<feature type="transmembrane region" description="Helical" evidence="4">
    <location>
        <begin position="67"/>
        <end position="88"/>
    </location>
</feature>
<feature type="transmembrane region" description="Helical" evidence="4">
    <location>
        <begin position="180"/>
        <end position="199"/>
    </location>
</feature>
<dbReference type="PANTHER" id="PTHR24092">
    <property type="entry name" value="PROBABLE PHOSPHOLIPID-TRANSPORTING ATPASE"/>
    <property type="match status" value="1"/>
</dbReference>